<dbReference type="Gene3D" id="2.40.30.170">
    <property type="match status" value="1"/>
</dbReference>
<dbReference type="InterPro" id="IPR058792">
    <property type="entry name" value="Beta-barrel_RND_2"/>
</dbReference>
<dbReference type="GO" id="GO:0055085">
    <property type="term" value="P:transmembrane transport"/>
    <property type="evidence" value="ECO:0007669"/>
    <property type="project" value="InterPro"/>
</dbReference>
<feature type="domain" description="CusB-like beta-barrel" evidence="4">
    <location>
        <begin position="244"/>
        <end position="287"/>
    </location>
</feature>
<evidence type="ECO:0000259" key="2">
    <source>
        <dbReference type="Pfam" id="PF25876"/>
    </source>
</evidence>
<keyword evidence="6" id="KW-1185">Reference proteome</keyword>
<feature type="domain" description="Multidrug resistance protein MdtA-like barrel-sandwich hybrid" evidence="3">
    <location>
        <begin position="47"/>
        <end position="239"/>
    </location>
</feature>
<evidence type="ECO:0000313" key="6">
    <source>
        <dbReference type="Proteomes" id="UP000544872"/>
    </source>
</evidence>
<accession>A0A7X0DK69</accession>
<dbReference type="SUPFAM" id="SSF111369">
    <property type="entry name" value="HlyD-like secretion proteins"/>
    <property type="match status" value="3"/>
</dbReference>
<keyword evidence="1" id="KW-0175">Coiled coil</keyword>
<organism evidence="5 6">
    <name type="scientific">Novispirillum itersonii</name>
    <name type="common">Aquaspirillum itersonii</name>
    <dbReference type="NCBI Taxonomy" id="189"/>
    <lineage>
        <taxon>Bacteria</taxon>
        <taxon>Pseudomonadati</taxon>
        <taxon>Pseudomonadota</taxon>
        <taxon>Alphaproteobacteria</taxon>
        <taxon>Rhodospirillales</taxon>
        <taxon>Novispirillaceae</taxon>
        <taxon>Novispirillum</taxon>
    </lineage>
</organism>
<evidence type="ECO:0000256" key="1">
    <source>
        <dbReference type="SAM" id="Coils"/>
    </source>
</evidence>
<dbReference type="Pfam" id="PF25876">
    <property type="entry name" value="HH_MFP_RND"/>
    <property type="match status" value="1"/>
</dbReference>
<dbReference type="EMBL" id="JACIIX010000001">
    <property type="protein sequence ID" value="MBB6208638.1"/>
    <property type="molecule type" value="Genomic_DNA"/>
</dbReference>
<dbReference type="AlphaFoldDB" id="A0A7X0DK69"/>
<dbReference type="InterPro" id="IPR058625">
    <property type="entry name" value="MdtA-like_BSH"/>
</dbReference>
<evidence type="ECO:0000259" key="3">
    <source>
        <dbReference type="Pfam" id="PF25917"/>
    </source>
</evidence>
<dbReference type="PRINTS" id="PR01490">
    <property type="entry name" value="RTXTOXIND"/>
</dbReference>
<evidence type="ECO:0000259" key="4">
    <source>
        <dbReference type="Pfam" id="PF25954"/>
    </source>
</evidence>
<sequence>MAKRAVRVLVLTGVLTALIGGSGWFWMSRQGHEHTDNAYIHGDLTVISPKISGHVVELAVEDNQPVRAGQILLRIDARDFQVKVEESEAVLLGAEAAITGTDKRIAAQKTAVEEAEAGLRTWQAELDLAQREQGRTVSLVREEAASRQRLDTTQATLSKARAGLDQARAKVESARAQIAVLEADRLRQQAAVGEARAKLDAAKINLANTEVTSPVDGVVGNRAVQLGQFVASGSHLLSVVPLDTVWVEANFKETQIGAMRPGQPVTVTVDAYPDRPLHGTVASFSPASGAQFSLLPPENATGNFTKVVQRIPVRISLSGDNPLRGQLRPGLSVVVDVQTGKGGSAQASER</sequence>
<dbReference type="Gene3D" id="2.40.50.100">
    <property type="match status" value="1"/>
</dbReference>
<evidence type="ECO:0000313" key="5">
    <source>
        <dbReference type="EMBL" id="MBB6208638.1"/>
    </source>
</evidence>
<proteinExistence type="predicted"/>
<comment type="caution">
    <text evidence="5">The sequence shown here is derived from an EMBL/GenBank/DDBJ whole genome shotgun (WGS) entry which is preliminary data.</text>
</comment>
<gene>
    <name evidence="5" type="ORF">FHS48_000019</name>
</gene>
<dbReference type="Pfam" id="PF25954">
    <property type="entry name" value="Beta-barrel_RND_2"/>
    <property type="match status" value="1"/>
</dbReference>
<reference evidence="5 6" key="1">
    <citation type="submission" date="2020-08" db="EMBL/GenBank/DDBJ databases">
        <title>Genomic Encyclopedia of Type Strains, Phase IV (KMG-IV): sequencing the most valuable type-strain genomes for metagenomic binning, comparative biology and taxonomic classification.</title>
        <authorList>
            <person name="Goeker M."/>
        </authorList>
    </citation>
    <scope>NUCLEOTIDE SEQUENCE [LARGE SCALE GENOMIC DNA]</scope>
    <source>
        <strain evidence="5 6">DSM 11590</strain>
    </source>
</reference>
<dbReference type="Pfam" id="PF25917">
    <property type="entry name" value="BSH_RND"/>
    <property type="match status" value="1"/>
</dbReference>
<dbReference type="RefSeq" id="WP_184259746.1">
    <property type="nucleotide sequence ID" value="NZ_JACIIX010000001.1"/>
</dbReference>
<name>A0A7X0DK69_NOVIT</name>
<protein>
    <submittedName>
        <fullName evidence="5">Membrane fusion protein (Multidrug efflux system)</fullName>
    </submittedName>
</protein>
<dbReference type="InterPro" id="IPR050739">
    <property type="entry name" value="MFP"/>
</dbReference>
<dbReference type="PANTHER" id="PTHR30386">
    <property type="entry name" value="MEMBRANE FUSION SUBUNIT OF EMRAB-TOLC MULTIDRUG EFFLUX PUMP"/>
    <property type="match status" value="1"/>
</dbReference>
<feature type="domain" description="Multidrug resistance protein MdtA-like alpha-helical hairpin" evidence="2">
    <location>
        <begin position="113"/>
        <end position="178"/>
    </location>
</feature>
<dbReference type="PANTHER" id="PTHR30386:SF24">
    <property type="entry name" value="MULTIDRUG RESISTANCE EFFLUX PUMP"/>
    <property type="match status" value="1"/>
</dbReference>
<feature type="coiled-coil region" evidence="1">
    <location>
        <begin position="157"/>
        <end position="184"/>
    </location>
</feature>
<dbReference type="Gene3D" id="1.10.287.470">
    <property type="entry name" value="Helix hairpin bin"/>
    <property type="match status" value="2"/>
</dbReference>
<dbReference type="InterPro" id="IPR058624">
    <property type="entry name" value="MdtA-like_HH"/>
</dbReference>
<dbReference type="Proteomes" id="UP000544872">
    <property type="component" value="Unassembled WGS sequence"/>
</dbReference>